<comment type="caution">
    <text evidence="1">The sequence shown here is derived from an EMBL/GenBank/DDBJ whole genome shotgun (WGS) entry which is preliminary data.</text>
</comment>
<dbReference type="Proteomes" id="UP000316208">
    <property type="component" value="Unassembled WGS sequence"/>
</dbReference>
<organism evidence="1 2">
    <name type="scientific">Paenibacillus popilliae</name>
    <name type="common">Bacillus popilliae</name>
    <dbReference type="NCBI Taxonomy" id="78057"/>
    <lineage>
        <taxon>Bacteria</taxon>
        <taxon>Bacillati</taxon>
        <taxon>Bacillota</taxon>
        <taxon>Bacilli</taxon>
        <taxon>Bacillales</taxon>
        <taxon>Paenibacillaceae</taxon>
        <taxon>Paenibacillus</taxon>
    </lineage>
</organism>
<evidence type="ECO:0000313" key="2">
    <source>
        <dbReference type="Proteomes" id="UP000316208"/>
    </source>
</evidence>
<proteinExistence type="predicted"/>
<dbReference type="RefSeq" id="WP_142545242.1">
    <property type="nucleotide sequence ID" value="NZ_SADY01000006.1"/>
</dbReference>
<keyword evidence="2" id="KW-1185">Reference proteome</keyword>
<sequence length="105" mass="11949">MRISAYYDYYTDQIRPLQLVLRPDPEELDWTQTLYIPVDGPFERLEPEDYGDVLCVSVLLSDLTLGISSGQIGIKLPSIAARHSTDAELFILLMDDVEELMKLSL</sequence>
<gene>
    <name evidence="1" type="ORF">C7Y44_19665</name>
</gene>
<dbReference type="EMBL" id="SADY01000006">
    <property type="protein sequence ID" value="TQR43378.1"/>
    <property type="molecule type" value="Genomic_DNA"/>
</dbReference>
<accession>A0ABY3AKW0</accession>
<evidence type="ECO:0000313" key="1">
    <source>
        <dbReference type="EMBL" id="TQR43378.1"/>
    </source>
</evidence>
<protein>
    <submittedName>
        <fullName evidence="1">Uncharacterized protein</fullName>
    </submittedName>
</protein>
<reference evidence="1 2" key="1">
    <citation type="submission" date="2018-03" db="EMBL/GenBank/DDBJ databases">
        <title>Aerobic endospore-forming bacteria genome sequencing and assembly.</title>
        <authorList>
            <person name="Cavalcante D.A."/>
            <person name="Driks A."/>
            <person name="Putonti C."/>
            <person name="De-Souza M.T."/>
        </authorList>
    </citation>
    <scope>NUCLEOTIDE SEQUENCE [LARGE SCALE GENOMIC DNA]</scope>
    <source>
        <strain evidence="1 2">SDF0028</strain>
    </source>
</reference>
<name>A0ABY3AKW0_PAEPP</name>